<protein>
    <submittedName>
        <fullName evidence="1">Uncharacterized protein</fullName>
    </submittedName>
</protein>
<reference evidence="2" key="1">
    <citation type="submission" date="2016-10" db="EMBL/GenBank/DDBJ databases">
        <authorList>
            <person name="Varghese N."/>
            <person name="Submissions S."/>
        </authorList>
    </citation>
    <scope>NUCLEOTIDE SEQUENCE [LARGE SCALE GENOMIC DNA]</scope>
    <source>
        <strain evidence="2">DSM 44498</strain>
    </source>
</reference>
<keyword evidence="2" id="KW-1185">Reference proteome</keyword>
<dbReference type="AlphaFoldDB" id="A0A1H4MF00"/>
<proteinExistence type="predicted"/>
<name>A0A1H4MF00_9NOCA</name>
<gene>
    <name evidence="1" type="ORF">SAMN04490239_1765</name>
</gene>
<accession>A0A1H4MF00</accession>
<evidence type="ECO:0000313" key="1">
    <source>
        <dbReference type="EMBL" id="SEB81284.1"/>
    </source>
</evidence>
<evidence type="ECO:0000313" key="2">
    <source>
        <dbReference type="Proteomes" id="UP000183561"/>
    </source>
</evidence>
<organism evidence="1 2">
    <name type="scientific">Rhodococcus koreensis</name>
    <dbReference type="NCBI Taxonomy" id="99653"/>
    <lineage>
        <taxon>Bacteria</taxon>
        <taxon>Bacillati</taxon>
        <taxon>Actinomycetota</taxon>
        <taxon>Actinomycetes</taxon>
        <taxon>Mycobacteriales</taxon>
        <taxon>Nocardiaceae</taxon>
        <taxon>Rhodococcus</taxon>
    </lineage>
</organism>
<sequence length="112" mass="11737">MTETLDPMVGVGAALAEMLCAVRSRHQGVAVLRVGFTPESVAATDDPSGVLESERSQVDGEWGGVRAVGAEQHGVWFIEERRSSAAVDVTGDDPHSACAAESLPARVRHVGL</sequence>
<dbReference type="Proteomes" id="UP000183561">
    <property type="component" value="Unassembled WGS sequence"/>
</dbReference>
<dbReference type="EMBL" id="FNSV01000005">
    <property type="protein sequence ID" value="SEB81284.1"/>
    <property type="molecule type" value="Genomic_DNA"/>
</dbReference>